<dbReference type="EMBL" id="GL349447">
    <property type="protein sequence ID" value="KNC47561.1"/>
    <property type="molecule type" value="Genomic_DNA"/>
</dbReference>
<gene>
    <name evidence="3" type="ORF">AMSG_02586</name>
</gene>
<dbReference type="Gene3D" id="1.10.238.200">
    <property type="entry name" value="Cullin, PONY binding domain"/>
    <property type="match status" value="1"/>
</dbReference>
<evidence type="ECO:0000259" key="2">
    <source>
        <dbReference type="PROSITE" id="PS51229"/>
    </source>
</evidence>
<dbReference type="GO" id="GO:0045116">
    <property type="term" value="P:protein neddylation"/>
    <property type="evidence" value="ECO:0007669"/>
    <property type="project" value="TreeGrafter"/>
</dbReference>
<proteinExistence type="predicted"/>
<dbReference type="eggNOG" id="KOG3077">
    <property type="taxonomic scope" value="Eukaryota"/>
</dbReference>
<evidence type="ECO:0000313" key="4">
    <source>
        <dbReference type="Proteomes" id="UP000054408"/>
    </source>
</evidence>
<organism evidence="3 4">
    <name type="scientific">Thecamonas trahens ATCC 50062</name>
    <dbReference type="NCBI Taxonomy" id="461836"/>
    <lineage>
        <taxon>Eukaryota</taxon>
        <taxon>Apusozoa</taxon>
        <taxon>Apusomonadida</taxon>
        <taxon>Apusomonadidae</taxon>
        <taxon>Thecamonas</taxon>
    </lineage>
</organism>
<dbReference type="GO" id="GO:0031624">
    <property type="term" value="F:ubiquitin conjugating enzyme binding"/>
    <property type="evidence" value="ECO:0007669"/>
    <property type="project" value="TreeGrafter"/>
</dbReference>
<dbReference type="AlphaFoldDB" id="A0A0L0D685"/>
<dbReference type="OrthoDB" id="27198at2759"/>
<feature type="domain" description="DCUN1" evidence="2">
    <location>
        <begin position="33"/>
        <end position="236"/>
    </location>
</feature>
<dbReference type="GO" id="GO:0032182">
    <property type="term" value="F:ubiquitin-like protein binding"/>
    <property type="evidence" value="ECO:0007669"/>
    <property type="project" value="TreeGrafter"/>
</dbReference>
<dbReference type="PROSITE" id="PS51229">
    <property type="entry name" value="DCUN1"/>
    <property type="match status" value="1"/>
</dbReference>
<dbReference type="RefSeq" id="XP_013759493.1">
    <property type="nucleotide sequence ID" value="XM_013904039.1"/>
</dbReference>
<dbReference type="Pfam" id="PF03556">
    <property type="entry name" value="Cullin_binding"/>
    <property type="match status" value="1"/>
</dbReference>
<sequence>MGLLGRMRRKRQATKAANAAAAKEVEAALAARKAREARDAAFARAKASDAGTPAEAVMDELGPGAVEALCEAIGIAPASADALVMCHTMGVARMGYISKTEFEAGMVSLAASSLDDLAVAISRRKAQLAASTSGFAALYEYAFAFAKEEPRKKIVDLASACAMLELVMSMRSESDRKRTDAFVAFLTSDSCTARALNHDQWSSWLDFIDEIAPDLSNWEDDGPYPVLFSEYVAHASRGE</sequence>
<dbReference type="OMA" id="HERKCKI"/>
<dbReference type="InterPro" id="IPR042460">
    <property type="entry name" value="DCN1-like_PONY"/>
</dbReference>
<protein>
    <recommendedName>
        <fullName evidence="1">Defective in cullin neddylation protein</fullName>
    </recommendedName>
</protein>
<reference evidence="3 4" key="1">
    <citation type="submission" date="2010-05" db="EMBL/GenBank/DDBJ databases">
        <title>The Genome Sequence of Thecamonas trahens ATCC 50062.</title>
        <authorList>
            <consortium name="The Broad Institute Genome Sequencing Platform"/>
            <person name="Russ C."/>
            <person name="Cuomo C."/>
            <person name="Shea T."/>
            <person name="Young S.K."/>
            <person name="Zeng Q."/>
            <person name="Koehrsen M."/>
            <person name="Haas B."/>
            <person name="Borodovsky M."/>
            <person name="Guigo R."/>
            <person name="Alvarado L."/>
            <person name="Berlin A."/>
            <person name="Bochicchio J."/>
            <person name="Borenstein D."/>
            <person name="Chapman S."/>
            <person name="Chen Z."/>
            <person name="Freedman E."/>
            <person name="Gellesch M."/>
            <person name="Goldberg J."/>
            <person name="Griggs A."/>
            <person name="Gujja S."/>
            <person name="Heilman E."/>
            <person name="Heiman D."/>
            <person name="Hepburn T."/>
            <person name="Howarth C."/>
            <person name="Jen D."/>
            <person name="Larson L."/>
            <person name="Mehta T."/>
            <person name="Park D."/>
            <person name="Pearson M."/>
            <person name="Roberts A."/>
            <person name="Saif S."/>
            <person name="Shenoy N."/>
            <person name="Sisk P."/>
            <person name="Stolte C."/>
            <person name="Sykes S."/>
            <person name="Thomson T."/>
            <person name="Walk T."/>
            <person name="White J."/>
            <person name="Yandava C."/>
            <person name="Burger G."/>
            <person name="Gray M.W."/>
            <person name="Holland P.W.H."/>
            <person name="King N."/>
            <person name="Lang F.B.F."/>
            <person name="Roger A.J."/>
            <person name="Ruiz-Trillo I."/>
            <person name="Lander E."/>
            <person name="Nusbaum C."/>
        </authorList>
    </citation>
    <scope>NUCLEOTIDE SEQUENCE [LARGE SCALE GENOMIC DNA]</scope>
    <source>
        <strain evidence="3 4">ATCC 50062</strain>
    </source>
</reference>
<comment type="function">
    <text evidence="1">Neddylation of cullins play an essential role in the regulation of SCF-type complexes activity.</text>
</comment>
<keyword evidence="4" id="KW-1185">Reference proteome</keyword>
<evidence type="ECO:0000313" key="3">
    <source>
        <dbReference type="EMBL" id="KNC47561.1"/>
    </source>
</evidence>
<dbReference type="GO" id="GO:0097602">
    <property type="term" value="F:cullin family protein binding"/>
    <property type="evidence" value="ECO:0007669"/>
    <property type="project" value="TreeGrafter"/>
</dbReference>
<dbReference type="GO" id="GO:0000151">
    <property type="term" value="C:ubiquitin ligase complex"/>
    <property type="evidence" value="ECO:0007669"/>
    <property type="project" value="TreeGrafter"/>
</dbReference>
<dbReference type="InterPro" id="IPR005176">
    <property type="entry name" value="PONY_dom"/>
</dbReference>
<dbReference type="PANTHER" id="PTHR12281">
    <property type="entry name" value="RP42 RELATED"/>
    <property type="match status" value="1"/>
</dbReference>
<dbReference type="PANTHER" id="PTHR12281:SF12">
    <property type="entry name" value="DEFECTIVE IN CULLIN NEDDYLATION PROTEIN"/>
    <property type="match status" value="1"/>
</dbReference>
<dbReference type="Proteomes" id="UP000054408">
    <property type="component" value="Unassembled WGS sequence"/>
</dbReference>
<dbReference type="GeneID" id="25562254"/>
<evidence type="ECO:0000256" key="1">
    <source>
        <dbReference type="RuleBase" id="RU410713"/>
    </source>
</evidence>
<dbReference type="STRING" id="461836.A0A0L0D685"/>
<dbReference type="InterPro" id="IPR014764">
    <property type="entry name" value="DCN-prot"/>
</dbReference>
<name>A0A0L0D685_THETB</name>
<accession>A0A0L0D685</accession>
<dbReference type="Gene3D" id="1.10.238.10">
    <property type="entry name" value="EF-hand"/>
    <property type="match status" value="1"/>
</dbReference>